<comment type="caution">
    <text evidence="11">The sequence shown here is derived from an EMBL/GenBank/DDBJ whole genome shotgun (WGS) entry which is preliminary data.</text>
</comment>
<evidence type="ECO:0000256" key="10">
    <source>
        <dbReference type="ARBA" id="ARBA00044991"/>
    </source>
</evidence>
<dbReference type="InterPro" id="IPR023198">
    <property type="entry name" value="PGP-like_dom2"/>
</dbReference>
<dbReference type="EC" id="5.4.2.6" evidence="9"/>
<dbReference type="AlphaFoldDB" id="A0A2V5LE60"/>
<keyword evidence="3" id="KW-0597">Phosphoprotein</keyword>
<dbReference type="InterPro" id="IPR006439">
    <property type="entry name" value="HAD-SF_hydro_IA"/>
</dbReference>
<evidence type="ECO:0000313" key="12">
    <source>
        <dbReference type="Proteomes" id="UP000247832"/>
    </source>
</evidence>
<sequence>MRACLFDLDGVLTRTAAVHAAAWKETFDAYLRKSSQHTGTPFVAFAAGTDYHRYVDGKSRDDGTRSFLASRGVTLPEGSPQDGAGIGTVQGLGNAKNELVLQRMREDGVEVFEGSVRYVQAVRRAGLRTAVVSSSTNCQAVLAAANIEDLFDERVDGVTAREENLSGKPAPDIFLAAARALGMHPGECAVFEDALAGVEAGRAGGFGQVIGVDRAGQAQALVDHGANIVVSDLAELLAQP</sequence>
<dbReference type="InterPro" id="IPR010976">
    <property type="entry name" value="B-phosphoglucomutase_hydrolase"/>
</dbReference>
<dbReference type="PANTHER" id="PTHR46193:SF18">
    <property type="entry name" value="HEXITOL PHOSPHATASE B"/>
    <property type="match status" value="1"/>
</dbReference>
<keyword evidence="5" id="KW-0460">Magnesium</keyword>
<comment type="similarity">
    <text evidence="2">Belongs to the HAD-like hydrolase superfamily. CbbY/CbbZ/Gph/YieH family.</text>
</comment>
<evidence type="ECO:0000256" key="7">
    <source>
        <dbReference type="ARBA" id="ARBA00023277"/>
    </source>
</evidence>
<dbReference type="NCBIfam" id="TIGR02009">
    <property type="entry name" value="PGMB-YQAB-SF"/>
    <property type="match status" value="1"/>
</dbReference>
<keyword evidence="4" id="KW-0479">Metal-binding</keyword>
<dbReference type="Proteomes" id="UP000247832">
    <property type="component" value="Unassembled WGS sequence"/>
</dbReference>
<evidence type="ECO:0000256" key="2">
    <source>
        <dbReference type="ARBA" id="ARBA00006171"/>
    </source>
</evidence>
<proteinExistence type="inferred from homology"/>
<dbReference type="GO" id="GO:0008801">
    <property type="term" value="F:beta-phosphoglucomutase activity"/>
    <property type="evidence" value="ECO:0007669"/>
    <property type="project" value="UniProtKB-EC"/>
</dbReference>
<dbReference type="SFLD" id="SFLDS00003">
    <property type="entry name" value="Haloacid_Dehalogenase"/>
    <property type="match status" value="1"/>
</dbReference>
<evidence type="ECO:0000256" key="3">
    <source>
        <dbReference type="ARBA" id="ARBA00022553"/>
    </source>
</evidence>
<accession>A0A2V5LE60</accession>
<evidence type="ECO:0000256" key="9">
    <source>
        <dbReference type="ARBA" id="ARBA00044968"/>
    </source>
</evidence>
<evidence type="ECO:0000256" key="1">
    <source>
        <dbReference type="ARBA" id="ARBA00001946"/>
    </source>
</evidence>
<evidence type="ECO:0000256" key="4">
    <source>
        <dbReference type="ARBA" id="ARBA00022723"/>
    </source>
</evidence>
<comment type="catalytic activity">
    <reaction evidence="8">
        <text>beta-D-glucose 1-phosphate = beta-D-glucose 6-phosphate</text>
        <dbReference type="Rhea" id="RHEA:20113"/>
        <dbReference type="ChEBI" id="CHEBI:57684"/>
        <dbReference type="ChEBI" id="CHEBI:58247"/>
        <dbReference type="EC" id="5.4.2.6"/>
    </reaction>
</comment>
<dbReference type="GO" id="GO:0046872">
    <property type="term" value="F:metal ion binding"/>
    <property type="evidence" value="ECO:0007669"/>
    <property type="project" value="UniProtKB-KW"/>
</dbReference>
<keyword evidence="7" id="KW-0119">Carbohydrate metabolism</keyword>
<dbReference type="NCBIfam" id="TIGR01509">
    <property type="entry name" value="HAD-SF-IA-v3"/>
    <property type="match status" value="1"/>
</dbReference>
<evidence type="ECO:0000256" key="8">
    <source>
        <dbReference type="ARBA" id="ARBA00044926"/>
    </source>
</evidence>
<dbReference type="InterPro" id="IPR023214">
    <property type="entry name" value="HAD_sf"/>
</dbReference>
<organism evidence="11 12">
    <name type="scientific">Arthrobacter livingstonensis</name>
    <dbReference type="NCBI Taxonomy" id="670078"/>
    <lineage>
        <taxon>Bacteria</taxon>
        <taxon>Bacillati</taxon>
        <taxon>Actinomycetota</taxon>
        <taxon>Actinomycetes</taxon>
        <taxon>Micrococcales</taxon>
        <taxon>Micrococcaceae</taxon>
        <taxon>Arthrobacter</taxon>
    </lineage>
</organism>
<dbReference type="EMBL" id="QJVD01000047">
    <property type="protein sequence ID" value="PYI64550.1"/>
    <property type="molecule type" value="Genomic_DNA"/>
</dbReference>
<evidence type="ECO:0000313" key="11">
    <source>
        <dbReference type="EMBL" id="PYI64550.1"/>
    </source>
</evidence>
<dbReference type="SFLD" id="SFLDG01129">
    <property type="entry name" value="C1.5:_HAD__Beta-PGM__Phosphata"/>
    <property type="match status" value="1"/>
</dbReference>
<dbReference type="InterPro" id="IPR036412">
    <property type="entry name" value="HAD-like_sf"/>
</dbReference>
<dbReference type="InterPro" id="IPR051600">
    <property type="entry name" value="Beta-PGM-like"/>
</dbReference>
<comment type="cofactor">
    <cofactor evidence="1">
        <name>Mg(2+)</name>
        <dbReference type="ChEBI" id="CHEBI:18420"/>
    </cofactor>
</comment>
<dbReference type="Pfam" id="PF00702">
    <property type="entry name" value="Hydrolase"/>
    <property type="match status" value="1"/>
</dbReference>
<name>A0A2V5LE60_9MICC</name>
<dbReference type="SUPFAM" id="SSF56784">
    <property type="entry name" value="HAD-like"/>
    <property type="match status" value="1"/>
</dbReference>
<keyword evidence="12" id="KW-1185">Reference proteome</keyword>
<dbReference type="Gene3D" id="3.40.50.1000">
    <property type="entry name" value="HAD superfamily/HAD-like"/>
    <property type="match status" value="1"/>
</dbReference>
<reference evidence="11 12" key="1">
    <citation type="submission" date="2018-05" db="EMBL/GenBank/DDBJ databases">
        <title>Genetic diversity of glacier-inhabiting Cryobacterium bacteria in China and description of Cryobacterium mengkeensis sp. nov. and Arthrobacter glacialis sp. nov.</title>
        <authorList>
            <person name="Liu Q."/>
            <person name="Xin Y.-H."/>
        </authorList>
    </citation>
    <scope>NUCLEOTIDE SEQUENCE [LARGE SCALE GENOMIC DNA]</scope>
    <source>
        <strain evidence="11 12">LI2</strain>
    </source>
</reference>
<dbReference type="Gene3D" id="1.10.150.240">
    <property type="entry name" value="Putative phosphatase, domain 2"/>
    <property type="match status" value="1"/>
</dbReference>
<gene>
    <name evidence="11" type="ORF">CVV68_21640</name>
</gene>
<evidence type="ECO:0000256" key="6">
    <source>
        <dbReference type="ARBA" id="ARBA00023235"/>
    </source>
</evidence>
<evidence type="ECO:0000256" key="5">
    <source>
        <dbReference type="ARBA" id="ARBA00022842"/>
    </source>
</evidence>
<protein>
    <recommendedName>
        <fullName evidence="10">Beta-phosphoglucomutase</fullName>
        <ecNumber evidence="9">5.4.2.6</ecNumber>
    </recommendedName>
</protein>
<dbReference type="OrthoDB" id="9797743at2"/>
<keyword evidence="6" id="KW-0413">Isomerase</keyword>
<dbReference type="PANTHER" id="PTHR46193">
    <property type="entry name" value="6-PHOSPHOGLUCONATE PHOSPHATASE"/>
    <property type="match status" value="1"/>
</dbReference>